<evidence type="ECO:0000313" key="9">
    <source>
        <dbReference type="Proteomes" id="UP000651475"/>
    </source>
</evidence>
<accession>A0ABR7DRX4</accession>
<dbReference type="PROSITE" id="PS01124">
    <property type="entry name" value="HTH_ARAC_FAMILY_2"/>
    <property type="match status" value="1"/>
</dbReference>
<gene>
    <name evidence="8" type="ORF">H8S65_12895</name>
</gene>
<keyword evidence="9" id="KW-1185">Reference proteome</keyword>
<keyword evidence="1" id="KW-0805">Transcription regulation</keyword>
<dbReference type="SMART" id="SM00342">
    <property type="entry name" value="HTH_ARAC"/>
    <property type="match status" value="1"/>
</dbReference>
<keyword evidence="5" id="KW-1133">Transmembrane helix</keyword>
<dbReference type="SUPFAM" id="SSF46689">
    <property type="entry name" value="Homeodomain-like"/>
    <property type="match status" value="1"/>
</dbReference>
<dbReference type="InterPro" id="IPR011990">
    <property type="entry name" value="TPR-like_helical_dom_sf"/>
</dbReference>
<dbReference type="Pfam" id="PF12833">
    <property type="entry name" value="HTH_18"/>
    <property type="match status" value="1"/>
</dbReference>
<comment type="caution">
    <text evidence="8">The sequence shown here is derived from an EMBL/GenBank/DDBJ whole genome shotgun (WGS) entry which is preliminary data.</text>
</comment>
<sequence length="586" mass="68194">MKTLYPIISLFICLLAGCLSTDPQQKNDMSSPADSVYTYDYIQSIYITEHQRALNLLDTAETKGIISDMKANYMRFQIYNNRRMFHLAETYLNKTLQSDSMKTASPMLEIRIKRDVITAYMLSAEYQKAMKLATEIYEKAKQIGYKRIEGDILFQIGTIYREQGLQEKAEPYVRQAIQMFENSNDIRELASLTFIYGQQMTYYYGKKEIDKAIEVGKKREKLIGKMAELGGAPPGYLDEQYGFLFSKMAVFYFDKGQKEKAAEAFKRYRATKFAQTSHGKTEALNYLILAGRYDEAANCLMSEKEFVNNQDSVSTDFLWFLSRQADIATGLGNYRAALNYKDRISVITDSITTREKQNAALELATIYETHQKDTRIKKQEAMLDRQKIIQFATISMLLLAGLTIYLVVRHLHTVKRKNRFLAKQINNQLKCQEELHQAKIEVERLKQMPENVPQEIIHESTKQEDDENNVVKMSPEDKNLFDKLDRLIEEEKLYLDPDITRDRLLKEIHISKNTFAQLIQTYAGTNFSGYINNKRLDYSIHLLREYNYTIEAVATDAGFNNARSFYRIFRNRYGMTPSEYRDSLTR</sequence>
<dbReference type="PROSITE" id="PS51257">
    <property type="entry name" value="PROKAR_LIPOPROTEIN"/>
    <property type="match status" value="1"/>
</dbReference>
<feature type="transmembrane region" description="Helical" evidence="5">
    <location>
        <begin position="388"/>
        <end position="408"/>
    </location>
</feature>
<dbReference type="InterPro" id="IPR018060">
    <property type="entry name" value="HTH_AraC"/>
</dbReference>
<evidence type="ECO:0000256" key="2">
    <source>
        <dbReference type="ARBA" id="ARBA00023125"/>
    </source>
</evidence>
<feature type="chain" id="PRO_5047327035" evidence="6">
    <location>
        <begin position="22"/>
        <end position="586"/>
    </location>
</feature>
<dbReference type="PROSITE" id="PS00041">
    <property type="entry name" value="HTH_ARAC_FAMILY_1"/>
    <property type="match status" value="1"/>
</dbReference>
<dbReference type="PANTHER" id="PTHR43280">
    <property type="entry name" value="ARAC-FAMILY TRANSCRIPTIONAL REGULATOR"/>
    <property type="match status" value="1"/>
</dbReference>
<organism evidence="8 9">
    <name type="scientific">Parabacteroides hominis</name>
    <dbReference type="NCBI Taxonomy" id="2763057"/>
    <lineage>
        <taxon>Bacteria</taxon>
        <taxon>Pseudomonadati</taxon>
        <taxon>Bacteroidota</taxon>
        <taxon>Bacteroidia</taxon>
        <taxon>Bacteroidales</taxon>
        <taxon>Tannerellaceae</taxon>
        <taxon>Parabacteroides</taxon>
    </lineage>
</organism>
<dbReference type="SUPFAM" id="SSF48452">
    <property type="entry name" value="TPR-like"/>
    <property type="match status" value="1"/>
</dbReference>
<evidence type="ECO:0000256" key="3">
    <source>
        <dbReference type="ARBA" id="ARBA00023163"/>
    </source>
</evidence>
<keyword evidence="4" id="KW-0802">TPR repeat</keyword>
<dbReference type="InterPro" id="IPR018062">
    <property type="entry name" value="HTH_AraC-typ_CS"/>
</dbReference>
<dbReference type="PROSITE" id="PS50005">
    <property type="entry name" value="TPR"/>
    <property type="match status" value="1"/>
</dbReference>
<dbReference type="RefSeq" id="WP_186930364.1">
    <property type="nucleotide sequence ID" value="NZ_JACOOJ010000023.1"/>
</dbReference>
<dbReference type="InterPro" id="IPR020449">
    <property type="entry name" value="Tscrpt_reg_AraC-type_HTH"/>
</dbReference>
<name>A0ABR7DRX4_9BACT</name>
<evidence type="ECO:0000259" key="7">
    <source>
        <dbReference type="PROSITE" id="PS01124"/>
    </source>
</evidence>
<dbReference type="EMBL" id="JACOOJ010000023">
    <property type="protein sequence ID" value="MBC5633657.1"/>
    <property type="molecule type" value="Genomic_DNA"/>
</dbReference>
<dbReference type="Gene3D" id="1.10.10.60">
    <property type="entry name" value="Homeodomain-like"/>
    <property type="match status" value="1"/>
</dbReference>
<dbReference type="Gene3D" id="1.25.40.10">
    <property type="entry name" value="Tetratricopeptide repeat domain"/>
    <property type="match status" value="1"/>
</dbReference>
<protein>
    <submittedName>
        <fullName evidence="8">Helix-turn-helix domain-containing protein</fullName>
    </submittedName>
</protein>
<evidence type="ECO:0000256" key="1">
    <source>
        <dbReference type="ARBA" id="ARBA00023015"/>
    </source>
</evidence>
<dbReference type="InterPro" id="IPR019734">
    <property type="entry name" value="TPR_rpt"/>
</dbReference>
<feature type="signal peptide" evidence="6">
    <location>
        <begin position="1"/>
        <end position="21"/>
    </location>
</feature>
<dbReference type="PRINTS" id="PR00032">
    <property type="entry name" value="HTHARAC"/>
</dbReference>
<evidence type="ECO:0000256" key="6">
    <source>
        <dbReference type="SAM" id="SignalP"/>
    </source>
</evidence>
<keyword evidence="2" id="KW-0238">DNA-binding</keyword>
<keyword evidence="3" id="KW-0804">Transcription</keyword>
<keyword evidence="6" id="KW-0732">Signal</keyword>
<evidence type="ECO:0000256" key="5">
    <source>
        <dbReference type="SAM" id="Phobius"/>
    </source>
</evidence>
<feature type="domain" description="HTH araC/xylS-type" evidence="7">
    <location>
        <begin position="482"/>
        <end position="583"/>
    </location>
</feature>
<dbReference type="InterPro" id="IPR009057">
    <property type="entry name" value="Homeodomain-like_sf"/>
</dbReference>
<feature type="repeat" description="TPR" evidence="4">
    <location>
        <begin position="150"/>
        <end position="183"/>
    </location>
</feature>
<proteinExistence type="predicted"/>
<evidence type="ECO:0000256" key="4">
    <source>
        <dbReference type="PROSITE-ProRule" id="PRU00339"/>
    </source>
</evidence>
<reference evidence="8 9" key="1">
    <citation type="submission" date="2020-08" db="EMBL/GenBank/DDBJ databases">
        <title>Genome public.</title>
        <authorList>
            <person name="Liu C."/>
            <person name="Sun Q."/>
        </authorList>
    </citation>
    <scope>NUCLEOTIDE SEQUENCE [LARGE SCALE GENOMIC DNA]</scope>
    <source>
        <strain evidence="8 9">NSJ-79</strain>
    </source>
</reference>
<keyword evidence="5" id="KW-0812">Transmembrane</keyword>
<evidence type="ECO:0000313" key="8">
    <source>
        <dbReference type="EMBL" id="MBC5633657.1"/>
    </source>
</evidence>
<keyword evidence="5" id="KW-0472">Membrane</keyword>
<dbReference type="Proteomes" id="UP000651475">
    <property type="component" value="Unassembled WGS sequence"/>
</dbReference>
<dbReference type="PANTHER" id="PTHR43280:SF34">
    <property type="entry name" value="ARAC-FAMILY TRANSCRIPTIONAL REGULATOR"/>
    <property type="match status" value="1"/>
</dbReference>